<name>A0AAV9J272_CYACA</name>
<dbReference type="Gene3D" id="3.10.20.90">
    <property type="entry name" value="Phosphatidylinositol 3-kinase Catalytic Subunit, Chain A, domain 1"/>
    <property type="match status" value="1"/>
</dbReference>
<gene>
    <name evidence="2" type="ORF">CDCA_CDCA19G4682</name>
</gene>
<evidence type="ECO:0000313" key="2">
    <source>
        <dbReference type="EMBL" id="KAK4538657.1"/>
    </source>
</evidence>
<evidence type="ECO:0000256" key="1">
    <source>
        <dbReference type="SAM" id="MobiDB-lite"/>
    </source>
</evidence>
<evidence type="ECO:0000313" key="3">
    <source>
        <dbReference type="Proteomes" id="UP001301350"/>
    </source>
</evidence>
<accession>A0AAV9J272</accession>
<keyword evidence="3" id="KW-1185">Reference proteome</keyword>
<dbReference type="AlphaFoldDB" id="A0AAV9J272"/>
<dbReference type="Proteomes" id="UP001301350">
    <property type="component" value="Unassembled WGS sequence"/>
</dbReference>
<proteinExistence type="predicted"/>
<reference evidence="2 3" key="1">
    <citation type="submission" date="2022-07" db="EMBL/GenBank/DDBJ databases">
        <title>Genome-wide signatures of adaptation to extreme environments.</title>
        <authorList>
            <person name="Cho C.H."/>
            <person name="Yoon H.S."/>
        </authorList>
    </citation>
    <scope>NUCLEOTIDE SEQUENCE [LARGE SCALE GENOMIC DNA]</scope>
    <source>
        <strain evidence="2 3">DBV 063 E5</strain>
    </source>
</reference>
<evidence type="ECO:0008006" key="4">
    <source>
        <dbReference type="Google" id="ProtNLM"/>
    </source>
</evidence>
<comment type="caution">
    <text evidence="2">The sequence shown here is derived from an EMBL/GenBank/DDBJ whole genome shotgun (WGS) entry which is preliminary data.</text>
</comment>
<dbReference type="EMBL" id="JANCYW010000019">
    <property type="protein sequence ID" value="KAK4538657.1"/>
    <property type="molecule type" value="Genomic_DNA"/>
</dbReference>
<feature type="compositionally biased region" description="Basic residues" evidence="1">
    <location>
        <begin position="89"/>
        <end position="99"/>
    </location>
</feature>
<sequence length="300" mass="33280">MPWTLRIVHGASGQTVTLPEVDERQQGWSALQRRIHAAFKVEPMRQRLRAGVPPRVVESMADLHHMDRVLLEEVRDEGGVDGGGASATARRRARKRRRPSAGPPRRLGTAVEAVRDARAEMGQALAAATTPGSVSGPNRWLQPFRWALREALTDREADVQAEDRFAAALAGTYRLQSGSDGAGAVSITYPKQGARRAQHCDQPVHLLSDAVLRAVVTEVSGMPPEWRENLRPFKMARVSPAVFWSLVQHCRRQGASGNEEALEPSQLTAALQRLAPDKDWRWMERRQRAPPARLFHGATE</sequence>
<protein>
    <recommendedName>
        <fullName evidence="4">Ubiquitin-like domain-containing protein</fullName>
    </recommendedName>
</protein>
<feature type="region of interest" description="Disordered" evidence="1">
    <location>
        <begin position="77"/>
        <end position="108"/>
    </location>
</feature>
<organism evidence="2 3">
    <name type="scientific">Cyanidium caldarium</name>
    <name type="common">Red alga</name>
    <dbReference type="NCBI Taxonomy" id="2771"/>
    <lineage>
        <taxon>Eukaryota</taxon>
        <taxon>Rhodophyta</taxon>
        <taxon>Bangiophyceae</taxon>
        <taxon>Cyanidiales</taxon>
        <taxon>Cyanidiaceae</taxon>
        <taxon>Cyanidium</taxon>
    </lineage>
</organism>